<keyword evidence="3 4" id="KW-0408">Iron</keyword>
<dbReference type="InterPro" id="IPR009056">
    <property type="entry name" value="Cyt_c-like_dom"/>
</dbReference>
<dbReference type="InterPro" id="IPR036909">
    <property type="entry name" value="Cyt_c-like_dom_sf"/>
</dbReference>
<feature type="domain" description="Cytochrome c" evidence="5">
    <location>
        <begin position="121"/>
        <end position="200"/>
    </location>
</feature>
<reference evidence="6 7" key="1">
    <citation type="submission" date="2024-05" db="EMBL/GenBank/DDBJ databases">
        <title>Genome sequencing of Marine Estuary Bacteria, Pseudoalteromonas distincta strain FA, Psychrobacter proteolyticus strain EA, and Shewanella baltica strain CA.</title>
        <authorList>
            <person name="Dieffenbach S.A."/>
            <person name="Maclea K.S."/>
        </authorList>
    </citation>
    <scope>NUCLEOTIDE SEQUENCE [LARGE SCALE GENOMIC DNA]</scope>
    <source>
        <strain evidence="6 7">EA</strain>
    </source>
</reference>
<dbReference type="PROSITE" id="PS51007">
    <property type="entry name" value="CYTC"/>
    <property type="match status" value="1"/>
</dbReference>
<dbReference type="Pfam" id="PF13442">
    <property type="entry name" value="Cytochrome_CBB3"/>
    <property type="match status" value="1"/>
</dbReference>
<dbReference type="SUPFAM" id="SSF46626">
    <property type="entry name" value="Cytochrome c"/>
    <property type="match status" value="1"/>
</dbReference>
<keyword evidence="7" id="KW-1185">Reference proteome</keyword>
<evidence type="ECO:0000256" key="2">
    <source>
        <dbReference type="ARBA" id="ARBA00022723"/>
    </source>
</evidence>
<dbReference type="Proteomes" id="UP001414441">
    <property type="component" value="Unassembled WGS sequence"/>
</dbReference>
<evidence type="ECO:0000313" key="6">
    <source>
        <dbReference type="EMBL" id="MEN8625901.1"/>
    </source>
</evidence>
<dbReference type="PANTHER" id="PTHR35008">
    <property type="entry name" value="BLL4482 PROTEIN-RELATED"/>
    <property type="match status" value="1"/>
</dbReference>
<gene>
    <name evidence="6" type="ORF">ABFV72_07740</name>
</gene>
<keyword evidence="1 4" id="KW-0349">Heme</keyword>
<dbReference type="EMBL" id="JBDLOB010000003">
    <property type="protein sequence ID" value="MEN8625901.1"/>
    <property type="molecule type" value="Genomic_DNA"/>
</dbReference>
<dbReference type="InterPro" id="IPR051459">
    <property type="entry name" value="Cytochrome_c-type_DH"/>
</dbReference>
<evidence type="ECO:0000256" key="4">
    <source>
        <dbReference type="PROSITE-ProRule" id="PRU00433"/>
    </source>
</evidence>
<organism evidence="6 7">
    <name type="scientific">Psychrobacter proteolyticus</name>
    <dbReference type="NCBI Taxonomy" id="147825"/>
    <lineage>
        <taxon>Bacteria</taxon>
        <taxon>Pseudomonadati</taxon>
        <taxon>Pseudomonadota</taxon>
        <taxon>Gammaproteobacteria</taxon>
        <taxon>Moraxellales</taxon>
        <taxon>Moraxellaceae</taxon>
        <taxon>Psychrobacter</taxon>
    </lineage>
</organism>
<keyword evidence="2 4" id="KW-0479">Metal-binding</keyword>
<evidence type="ECO:0000313" key="7">
    <source>
        <dbReference type="Proteomes" id="UP001414441"/>
    </source>
</evidence>
<proteinExistence type="predicted"/>
<accession>A0ABV0D5E2</accession>
<evidence type="ECO:0000256" key="1">
    <source>
        <dbReference type="ARBA" id="ARBA00022617"/>
    </source>
</evidence>
<evidence type="ECO:0000259" key="5">
    <source>
        <dbReference type="PROSITE" id="PS51007"/>
    </source>
</evidence>
<dbReference type="PANTHER" id="PTHR35008:SF4">
    <property type="entry name" value="BLL4482 PROTEIN"/>
    <property type="match status" value="1"/>
</dbReference>
<sequence length="227" mass="24702">MVTSNLIKPFSPLSSGKAMMMFMVGGSLALTTLPGCSQYKAKNAVTIANPQTAPMVFDNNFDNQASRNQGAWGGVYMAKEELAEPTSNIVDVRSIPNMSEDTNLQKWLAKFEGSTQGKTGFFATNGKKLYDDSCAGCHMQKGEGAQGAGYYPPLANNSKMQSKYYIISVLINGLRGMPSFHRMMSDEQIAVVTQYVHSDLNNFTDTVTTANVAQLRHEFPPGSDPSE</sequence>
<protein>
    <submittedName>
        <fullName evidence="6">Cytochrome c</fullName>
    </submittedName>
</protein>
<name>A0ABV0D5E2_9GAMM</name>
<dbReference type="Gene3D" id="1.10.760.10">
    <property type="entry name" value="Cytochrome c-like domain"/>
    <property type="match status" value="1"/>
</dbReference>
<comment type="caution">
    <text evidence="6">The sequence shown here is derived from an EMBL/GenBank/DDBJ whole genome shotgun (WGS) entry which is preliminary data.</text>
</comment>
<evidence type="ECO:0000256" key="3">
    <source>
        <dbReference type="ARBA" id="ARBA00023004"/>
    </source>
</evidence>